<gene>
    <name evidence="1" type="ORF">SAMN05421659_1461</name>
</gene>
<dbReference type="RefSeq" id="WP_092458516.1">
    <property type="nucleotide sequence ID" value="NZ_FOJI01000046.1"/>
</dbReference>
<dbReference type="STRING" id="99656.SAMN05421659_1461"/>
<dbReference type="OrthoDB" id="5751230at2"/>
<accession>A0A1I0RYT6</accession>
<reference evidence="1 2" key="1">
    <citation type="submission" date="2016-10" db="EMBL/GenBank/DDBJ databases">
        <authorList>
            <person name="de Groot N.N."/>
        </authorList>
    </citation>
    <scope>NUCLEOTIDE SEQUENCE [LARGE SCALE GENOMIC DNA]</scope>
    <source>
        <strain evidence="1 2">DSM 9179</strain>
    </source>
</reference>
<proteinExistence type="predicted"/>
<sequence length="493" mass="57274">MLPIISGGHSTYQDTFVSDLLIYYPEPFVLSKQTWNTIIEFWHLDLSLTDTFMQDYYSKFGPAPRTPSCMLRSYLLSIKLKVTSITVWVSMLKECPLYAILSGFPANDTPGIGTFYDFFDRMWLSDSNNLSPNERFVKPKVKKGKKHGDKTPTNTGTISSRLLPFLVRNPIKCNHSFGLIFKLYQHQFLNISVINGLINPSHLAIAGDGTPVRTAARIRRKRICNCKENGILKCNCKRLFSQPDCNGGWDSSRDCYFNGYHLYMFVASDSHSDLPIFPLLERASRHDMLSFLHSFFAMKSYLPQFKVEKMLLDSAMDAFPVYDYCRKQGIIPFIDLHKTNNSNYIYKDDFTLDKDGVPICKMGLRMYHDGIEKTKHRAKFRCPKADRNRGCFCETPCSDAKYGRTVHTQLKDDPRLINIPPRDSKEWKKEYDRRTSVERSNKREKEDYKLEGGRHRSSKMWYCRLYAIMMLQHLDAWEMPSVEAFQKTFKLTA</sequence>
<keyword evidence="2" id="KW-1185">Reference proteome</keyword>
<protein>
    <recommendedName>
        <fullName evidence="3">Transposase DDE domain-containing protein</fullName>
    </recommendedName>
</protein>
<dbReference type="Proteomes" id="UP000199701">
    <property type="component" value="Unassembled WGS sequence"/>
</dbReference>
<evidence type="ECO:0000313" key="2">
    <source>
        <dbReference type="Proteomes" id="UP000199701"/>
    </source>
</evidence>
<organism evidence="1 2">
    <name type="scientific">[Clostridium] fimetarium</name>
    <dbReference type="NCBI Taxonomy" id="99656"/>
    <lineage>
        <taxon>Bacteria</taxon>
        <taxon>Bacillati</taxon>
        <taxon>Bacillota</taxon>
        <taxon>Clostridia</taxon>
        <taxon>Lachnospirales</taxon>
        <taxon>Lachnospiraceae</taxon>
    </lineage>
</organism>
<dbReference type="EMBL" id="FOJI01000046">
    <property type="protein sequence ID" value="SEW46784.1"/>
    <property type="molecule type" value="Genomic_DNA"/>
</dbReference>
<dbReference type="AlphaFoldDB" id="A0A1I0RYT6"/>
<name>A0A1I0RYT6_9FIRM</name>
<evidence type="ECO:0008006" key="3">
    <source>
        <dbReference type="Google" id="ProtNLM"/>
    </source>
</evidence>
<evidence type="ECO:0000313" key="1">
    <source>
        <dbReference type="EMBL" id="SEW46784.1"/>
    </source>
</evidence>